<organism evidence="9 10">
    <name type="scientific">Rheinheimera tilapiae</name>
    <dbReference type="NCBI Taxonomy" id="875043"/>
    <lineage>
        <taxon>Bacteria</taxon>
        <taxon>Pseudomonadati</taxon>
        <taxon>Pseudomonadota</taxon>
        <taxon>Gammaproteobacteria</taxon>
        <taxon>Chromatiales</taxon>
        <taxon>Chromatiaceae</taxon>
        <taxon>Rheinheimera</taxon>
    </lineage>
</organism>
<protein>
    <submittedName>
        <fullName evidence="9">CDP-diacylglycerol--serine O-phosphatidyltransferase</fullName>
        <ecNumber evidence="9">2.7.8.8</ecNumber>
    </submittedName>
</protein>
<evidence type="ECO:0000256" key="1">
    <source>
        <dbReference type="ARBA" id="ARBA00010682"/>
    </source>
</evidence>
<dbReference type="PANTHER" id="PTHR12586">
    <property type="entry name" value="CDP-DIACYLGLYCEROL--SERINE O-PHOSPHATIDYLTRANSFERASE"/>
    <property type="match status" value="1"/>
</dbReference>
<keyword evidence="3 9" id="KW-0808">Transferase</keyword>
<dbReference type="EMBL" id="JBHLXP010000001">
    <property type="protein sequence ID" value="MFC0046719.1"/>
    <property type="molecule type" value="Genomic_DNA"/>
</dbReference>
<proteinExistence type="inferred from homology"/>
<sequence length="447" mass="50870">MLGQMLNKRRLAALPATAFEAAAVEILCHATEYKAKVLELIAGARRRIVLTALYLQADEAGEEVLRALYQAKQQNPQLDIRVYVDFHRARRGLIGQAGMKTNADFYREIGAQYPEQIQILGVPVKRRELFGVLHLKGFVFDDTLLYSGASLNNVYMGVPVRYRADRYMLIHNQPLADAFVAGHQQILDQAQVVQSLLSDDPLLAQHYKPHHRGWLKHARANRYPQQGQSDAPLRASLLMGMGRLKNQLNQTLLAILALAEKDVLIYTPYFNPPPVLAKALRKCLKRGVKVTIVVGDKTANDFYIPPTQRFSRIGGLPYLYETILRKFVKRNQSFIDHGLLDIRLWKHEDNSYHLKGVSVDGRRHLFTGHNLNPRAFALDYENGILVNDELGQLQAQLSHEQQQIFLNTSKINHFSEIEMMRDYPEPVQKLLAKIKGVGVDMVLKRLI</sequence>
<dbReference type="NCBIfam" id="NF006946">
    <property type="entry name" value="PRK09428.1"/>
    <property type="match status" value="1"/>
</dbReference>
<evidence type="ECO:0000313" key="10">
    <source>
        <dbReference type="Proteomes" id="UP001589813"/>
    </source>
</evidence>
<evidence type="ECO:0000256" key="4">
    <source>
        <dbReference type="ARBA" id="ARBA00022737"/>
    </source>
</evidence>
<dbReference type="InterPro" id="IPR001736">
    <property type="entry name" value="PLipase_D/transphosphatidylase"/>
</dbReference>
<keyword evidence="10" id="KW-1185">Reference proteome</keyword>
<dbReference type="PANTHER" id="PTHR12586:SF1">
    <property type="entry name" value="CDP-DIACYLGLYCEROL--GLYCEROL-3-PHOSPHATE 3-PHOSPHATIDYLTRANSFERASE, MITOCHONDRIAL"/>
    <property type="match status" value="1"/>
</dbReference>
<keyword evidence="5" id="KW-0443">Lipid metabolism</keyword>
<gene>
    <name evidence="9" type="primary">pssA</name>
    <name evidence="9" type="ORF">ACFFJP_00285</name>
</gene>
<dbReference type="Pfam" id="PF00614">
    <property type="entry name" value="PLDc"/>
    <property type="match status" value="1"/>
</dbReference>
<dbReference type="Gene3D" id="3.30.870.10">
    <property type="entry name" value="Endonuclease Chain A"/>
    <property type="match status" value="2"/>
</dbReference>
<keyword evidence="4" id="KW-0677">Repeat</keyword>
<evidence type="ECO:0000313" key="9">
    <source>
        <dbReference type="EMBL" id="MFC0046719.1"/>
    </source>
</evidence>
<dbReference type="GO" id="GO:0003882">
    <property type="term" value="F:CDP-diacylglycerol-serine O-phosphatidyltransferase activity"/>
    <property type="evidence" value="ECO:0007669"/>
    <property type="project" value="UniProtKB-EC"/>
</dbReference>
<accession>A0ABV6B8K8</accession>
<keyword evidence="2" id="KW-0444">Lipid biosynthesis</keyword>
<comment type="similarity">
    <text evidence="1">Belongs to the CDP-alcohol phosphatidyltransferase class-II family.</text>
</comment>
<dbReference type="Proteomes" id="UP001589813">
    <property type="component" value="Unassembled WGS sequence"/>
</dbReference>
<evidence type="ECO:0000256" key="7">
    <source>
        <dbReference type="ARBA" id="ARBA00023264"/>
    </source>
</evidence>
<evidence type="ECO:0000256" key="3">
    <source>
        <dbReference type="ARBA" id="ARBA00022679"/>
    </source>
</evidence>
<comment type="caution">
    <text evidence="9">The sequence shown here is derived from an EMBL/GenBank/DDBJ whole genome shotgun (WGS) entry which is preliminary data.</text>
</comment>
<dbReference type="InterPro" id="IPR025202">
    <property type="entry name" value="PLD-like_dom"/>
</dbReference>
<dbReference type="Pfam" id="PF13091">
    <property type="entry name" value="PLDc_2"/>
    <property type="match status" value="1"/>
</dbReference>
<evidence type="ECO:0000256" key="6">
    <source>
        <dbReference type="ARBA" id="ARBA00023209"/>
    </source>
</evidence>
<evidence type="ECO:0000256" key="5">
    <source>
        <dbReference type="ARBA" id="ARBA00023098"/>
    </source>
</evidence>
<feature type="domain" description="PLD phosphodiesterase" evidence="8">
    <location>
        <begin position="129"/>
        <end position="155"/>
    </location>
</feature>
<dbReference type="RefSeq" id="WP_377239277.1">
    <property type="nucleotide sequence ID" value="NZ_JBHLXP010000001.1"/>
</dbReference>
<dbReference type="InterPro" id="IPR016270">
    <property type="entry name" value="PGS1"/>
</dbReference>
<feature type="domain" description="PLD phosphodiesterase" evidence="8">
    <location>
        <begin position="348"/>
        <end position="375"/>
    </location>
</feature>
<evidence type="ECO:0000256" key="2">
    <source>
        <dbReference type="ARBA" id="ARBA00022516"/>
    </source>
</evidence>
<evidence type="ECO:0000259" key="8">
    <source>
        <dbReference type="SMART" id="SM00155"/>
    </source>
</evidence>
<dbReference type="SUPFAM" id="SSF56024">
    <property type="entry name" value="Phospholipase D/nuclease"/>
    <property type="match status" value="2"/>
</dbReference>
<reference evidence="9 10" key="1">
    <citation type="submission" date="2024-09" db="EMBL/GenBank/DDBJ databases">
        <authorList>
            <person name="Sun Q."/>
            <person name="Mori K."/>
        </authorList>
    </citation>
    <scope>NUCLEOTIDE SEQUENCE [LARGE SCALE GENOMIC DNA]</scope>
    <source>
        <strain evidence="9 10">KCTC 23315</strain>
    </source>
</reference>
<dbReference type="SMART" id="SM00155">
    <property type="entry name" value="PLDc"/>
    <property type="match status" value="2"/>
</dbReference>
<keyword evidence="6" id="KW-0594">Phospholipid biosynthesis</keyword>
<dbReference type="EC" id="2.7.8.8" evidence="9"/>
<name>A0ABV6B8K8_9GAMM</name>
<keyword evidence="7" id="KW-1208">Phospholipid metabolism</keyword>
<dbReference type="PIRSF" id="PIRSF000850">
    <property type="entry name" value="Phospholipase_D_PSS"/>
    <property type="match status" value="1"/>
</dbReference>